<dbReference type="GO" id="GO:0016192">
    <property type="term" value="P:vesicle-mediated transport"/>
    <property type="evidence" value="ECO:0007669"/>
    <property type="project" value="UniProtKB-KW"/>
</dbReference>
<keyword evidence="3" id="KW-0813">Transport</keyword>
<feature type="non-terminal residue" evidence="10">
    <location>
        <position position="1"/>
    </location>
</feature>
<dbReference type="GO" id="GO:0019905">
    <property type="term" value="F:syntaxin binding"/>
    <property type="evidence" value="ECO:0007669"/>
    <property type="project" value="TreeGrafter"/>
</dbReference>
<keyword evidence="9" id="KW-0175">Coiled coil</keyword>
<evidence type="ECO:0000256" key="6">
    <source>
        <dbReference type="ARBA" id="ARBA00023136"/>
    </source>
</evidence>
<evidence type="ECO:0000256" key="9">
    <source>
        <dbReference type="SAM" id="Coils"/>
    </source>
</evidence>
<keyword evidence="5" id="KW-0653">Protein transport</keyword>
<dbReference type="GO" id="GO:0005483">
    <property type="term" value="F:soluble NSF attachment protein activity"/>
    <property type="evidence" value="ECO:0007669"/>
    <property type="project" value="TreeGrafter"/>
</dbReference>
<evidence type="ECO:0000256" key="1">
    <source>
        <dbReference type="ARBA" id="ARBA00004170"/>
    </source>
</evidence>
<evidence type="ECO:0000256" key="5">
    <source>
        <dbReference type="ARBA" id="ARBA00022927"/>
    </source>
</evidence>
<dbReference type="InterPro" id="IPR000744">
    <property type="entry name" value="NSF_attach"/>
</dbReference>
<dbReference type="GO" id="GO:0005774">
    <property type="term" value="C:vacuolar membrane"/>
    <property type="evidence" value="ECO:0007669"/>
    <property type="project" value="TreeGrafter"/>
</dbReference>
<evidence type="ECO:0000256" key="8">
    <source>
        <dbReference type="ARBA" id="ARBA00042485"/>
    </source>
</evidence>
<keyword evidence="4" id="KW-0931">ER-Golgi transport</keyword>
<dbReference type="InterPro" id="IPR011990">
    <property type="entry name" value="TPR-like_helical_dom_sf"/>
</dbReference>
<dbReference type="AlphaFoldDB" id="X1FC14"/>
<evidence type="ECO:0000256" key="3">
    <source>
        <dbReference type="ARBA" id="ARBA00022448"/>
    </source>
</evidence>
<evidence type="ECO:0000256" key="7">
    <source>
        <dbReference type="ARBA" id="ARBA00040047"/>
    </source>
</evidence>
<dbReference type="PANTHER" id="PTHR13768:SF2">
    <property type="entry name" value="GAMMA-SOLUBLE NSF ATTACHMENT PROTEIN"/>
    <property type="match status" value="1"/>
</dbReference>
<comment type="caution">
    <text evidence="10">The sequence shown here is derived from an EMBL/GenBank/DDBJ whole genome shotgun (WGS) entry which is preliminary data.</text>
</comment>
<accession>X1FC14</accession>
<comment type="subcellular location">
    <subcellularLocation>
        <location evidence="1">Membrane</location>
        <topology evidence="1">Peripheral membrane protein</topology>
    </subcellularLocation>
</comment>
<dbReference type="GO" id="GO:0006886">
    <property type="term" value="P:intracellular protein transport"/>
    <property type="evidence" value="ECO:0007669"/>
    <property type="project" value="InterPro"/>
</dbReference>
<gene>
    <name evidence="10" type="ORF">S03H2_18946</name>
</gene>
<feature type="coiled-coil region" evidence="9">
    <location>
        <begin position="273"/>
        <end position="300"/>
    </location>
</feature>
<name>X1FC14_9ZZZZ</name>
<dbReference type="Gene3D" id="1.25.40.10">
    <property type="entry name" value="Tetratricopeptide repeat domain"/>
    <property type="match status" value="2"/>
</dbReference>
<keyword evidence="6" id="KW-0472">Membrane</keyword>
<evidence type="ECO:0000256" key="4">
    <source>
        <dbReference type="ARBA" id="ARBA00022892"/>
    </source>
</evidence>
<reference evidence="10" key="1">
    <citation type="journal article" date="2014" name="Front. Microbiol.">
        <title>High frequency of phylogenetically diverse reductive dehalogenase-homologous genes in deep subseafloor sedimentary metagenomes.</title>
        <authorList>
            <person name="Kawai M."/>
            <person name="Futagami T."/>
            <person name="Toyoda A."/>
            <person name="Takaki Y."/>
            <person name="Nishi S."/>
            <person name="Hori S."/>
            <person name="Arai W."/>
            <person name="Tsubouchi T."/>
            <person name="Morono Y."/>
            <person name="Uchiyama I."/>
            <person name="Ito T."/>
            <person name="Fujiyama A."/>
            <person name="Inagaki F."/>
            <person name="Takami H."/>
        </authorList>
    </citation>
    <scope>NUCLEOTIDE SEQUENCE</scope>
    <source>
        <strain evidence="10">Expedition CK06-06</strain>
    </source>
</reference>
<feature type="non-terminal residue" evidence="10">
    <location>
        <position position="321"/>
    </location>
</feature>
<comment type="similarity">
    <text evidence="2">Belongs to the SNAP family.</text>
</comment>
<evidence type="ECO:0000256" key="2">
    <source>
        <dbReference type="ARBA" id="ARBA00010050"/>
    </source>
</evidence>
<dbReference type="SUPFAM" id="SSF48452">
    <property type="entry name" value="TPR-like"/>
    <property type="match status" value="1"/>
</dbReference>
<dbReference type="GO" id="GO:0031201">
    <property type="term" value="C:SNARE complex"/>
    <property type="evidence" value="ECO:0007669"/>
    <property type="project" value="TreeGrafter"/>
</dbReference>
<proteinExistence type="inferred from homology"/>
<protein>
    <recommendedName>
        <fullName evidence="7">Gamma-soluble NSF attachment protein</fullName>
    </recommendedName>
    <alternativeName>
        <fullName evidence="8">N-ethylmaleimide-sensitive factor attachment protein gamma</fullName>
    </alternativeName>
</protein>
<sequence>AKVAEDAMEYKKAADFYFRAADFAEMEPEKQGFTIAAADALENLADTYEEAKAFDKAITLLRKVGGLYHASGDEELGSRINDRAIKMSLRWSEEAKKKRDFLSAGNALAEVAQVMHSEGDSPEAIRMMMEAGNLYERSNLFEKAGNIYDAAQEAYKLQRLTSARKQAIMKAAEAYMKMDGKPEIVAPLLVKAGNMLSEIGSDMKARWALKRANELFGQLAERAAAEKDSQSEMSYLRYQAMCLKKWGKAEQAEEIYKTVISYFLGQVKADEESENKEFQAQSLEEAADVLEEAGRSTEAKGHLERALEIYVQLADECSTQG</sequence>
<dbReference type="PANTHER" id="PTHR13768">
    <property type="entry name" value="SOLUBLE NSF ATTACHMENT PROTEIN SNAP"/>
    <property type="match status" value="1"/>
</dbReference>
<evidence type="ECO:0000313" key="10">
    <source>
        <dbReference type="EMBL" id="GAH42472.1"/>
    </source>
</evidence>
<organism evidence="10">
    <name type="scientific">marine sediment metagenome</name>
    <dbReference type="NCBI Taxonomy" id="412755"/>
    <lineage>
        <taxon>unclassified sequences</taxon>
        <taxon>metagenomes</taxon>
        <taxon>ecological metagenomes</taxon>
    </lineage>
</organism>
<dbReference type="EMBL" id="BARU01009856">
    <property type="protein sequence ID" value="GAH42472.1"/>
    <property type="molecule type" value="Genomic_DNA"/>
</dbReference>